<comment type="caution">
    <text evidence="3">The sequence shown here is derived from an EMBL/GenBank/DDBJ whole genome shotgun (WGS) entry which is preliminary data.</text>
</comment>
<gene>
    <name evidence="3" type="ORF">OO016_10325</name>
</gene>
<feature type="domain" description="FAS1" evidence="2">
    <location>
        <begin position="176"/>
        <end position="322"/>
    </location>
</feature>
<evidence type="ECO:0000259" key="2">
    <source>
        <dbReference type="PROSITE" id="PS50213"/>
    </source>
</evidence>
<dbReference type="SMART" id="SM00554">
    <property type="entry name" value="FAS1"/>
    <property type="match status" value="2"/>
</dbReference>
<protein>
    <submittedName>
        <fullName evidence="3">Fasciclin domain-containing protein</fullName>
    </submittedName>
</protein>
<dbReference type="PANTHER" id="PTHR10900">
    <property type="entry name" value="PERIOSTIN-RELATED"/>
    <property type="match status" value="1"/>
</dbReference>
<dbReference type="InterPro" id="IPR050904">
    <property type="entry name" value="Adhesion/Biosynth-related"/>
</dbReference>
<dbReference type="AlphaFoldDB" id="A0AAE3MLK3"/>
<evidence type="ECO:0000256" key="1">
    <source>
        <dbReference type="SAM" id="SignalP"/>
    </source>
</evidence>
<dbReference type="GO" id="GO:0005615">
    <property type="term" value="C:extracellular space"/>
    <property type="evidence" value="ECO:0007669"/>
    <property type="project" value="TreeGrafter"/>
</dbReference>
<evidence type="ECO:0000313" key="4">
    <source>
        <dbReference type="Proteomes" id="UP001207116"/>
    </source>
</evidence>
<dbReference type="RefSeq" id="WP_266013322.1">
    <property type="nucleotide sequence ID" value="NZ_JAPFQP010000003.1"/>
</dbReference>
<dbReference type="EMBL" id="JAPFQP010000003">
    <property type="protein sequence ID" value="MCX2719996.1"/>
    <property type="molecule type" value="Genomic_DNA"/>
</dbReference>
<organism evidence="3 4">
    <name type="scientific">Lentiprolixibacter aurantiacus</name>
    <dbReference type="NCBI Taxonomy" id="2993939"/>
    <lineage>
        <taxon>Bacteria</taxon>
        <taxon>Pseudomonadati</taxon>
        <taxon>Bacteroidota</taxon>
        <taxon>Flavobacteriia</taxon>
        <taxon>Flavobacteriales</taxon>
        <taxon>Flavobacteriaceae</taxon>
        <taxon>Lentiprolixibacter</taxon>
    </lineage>
</organism>
<dbReference type="Proteomes" id="UP001207116">
    <property type="component" value="Unassembled WGS sequence"/>
</dbReference>
<keyword evidence="1" id="KW-0732">Signal</keyword>
<accession>A0AAE3MLK3</accession>
<sequence length="323" mass="33118">MKKKNFLIKTLVAVFALVVLGACSNDDDDDQIVITDPTIVDLADANDDLSILVDALTAADLVTTLQEAGPFTVLAPTNTAFQQFLTDNGFAGLGDIPSDVLRNVLLNHVIVGTAATSGGLTNSYLNTAAQNADGDALSIYINTDSGVTFNGVSSVIDPDIEASNGIIHVVDAVIGLPDVTTFAVADPNFATLVAALTAYPSFGYVSALQTPNGSTPAPFTVFAPTNEAFGDLLADLGGIELGDIDEATLSSVLELHVLAANNVRAEDLAGIDGANVPTLGGEDIVIDATTPAIIGPDSNGNTITATNVQAMNGVIHAIGRVIR</sequence>
<keyword evidence="4" id="KW-1185">Reference proteome</keyword>
<feature type="domain" description="FAS1" evidence="2">
    <location>
        <begin position="36"/>
        <end position="174"/>
    </location>
</feature>
<dbReference type="PROSITE" id="PS51257">
    <property type="entry name" value="PROKAR_LIPOPROTEIN"/>
    <property type="match status" value="1"/>
</dbReference>
<proteinExistence type="predicted"/>
<evidence type="ECO:0000313" key="3">
    <source>
        <dbReference type="EMBL" id="MCX2719996.1"/>
    </source>
</evidence>
<dbReference type="PANTHER" id="PTHR10900:SF77">
    <property type="entry name" value="FI19380P1"/>
    <property type="match status" value="1"/>
</dbReference>
<name>A0AAE3MLK3_9FLAO</name>
<dbReference type="SUPFAM" id="SSF82153">
    <property type="entry name" value="FAS1 domain"/>
    <property type="match status" value="2"/>
</dbReference>
<feature type="chain" id="PRO_5041917638" evidence="1">
    <location>
        <begin position="25"/>
        <end position="323"/>
    </location>
</feature>
<dbReference type="InterPro" id="IPR000782">
    <property type="entry name" value="FAS1_domain"/>
</dbReference>
<reference evidence="3" key="1">
    <citation type="submission" date="2022-11" db="EMBL/GenBank/DDBJ databases">
        <title>The characterization of three novel Bacteroidetes species and genomic analysis of their roles in tidal elemental geochemical cycles.</title>
        <authorList>
            <person name="Ma K.-J."/>
        </authorList>
    </citation>
    <scope>NUCLEOTIDE SEQUENCE</scope>
    <source>
        <strain evidence="3">M415</strain>
    </source>
</reference>
<dbReference type="Pfam" id="PF02469">
    <property type="entry name" value="Fasciclin"/>
    <property type="match status" value="2"/>
</dbReference>
<dbReference type="FunFam" id="2.30.180.10:FF:000032">
    <property type="entry name" value="Fasciclin domain-containing protein, putative"/>
    <property type="match status" value="1"/>
</dbReference>
<dbReference type="InterPro" id="IPR036378">
    <property type="entry name" value="FAS1_dom_sf"/>
</dbReference>
<dbReference type="Gene3D" id="2.30.180.10">
    <property type="entry name" value="FAS1 domain"/>
    <property type="match status" value="2"/>
</dbReference>
<feature type="signal peptide" evidence="1">
    <location>
        <begin position="1"/>
        <end position="24"/>
    </location>
</feature>
<dbReference type="PROSITE" id="PS50213">
    <property type="entry name" value="FAS1"/>
    <property type="match status" value="2"/>
</dbReference>